<reference evidence="2" key="2">
    <citation type="submission" date="2023-06" db="EMBL/GenBank/DDBJ databases">
        <authorList>
            <consortium name="Lawrence Berkeley National Laboratory"/>
            <person name="Mondo S.J."/>
            <person name="Hensen N."/>
            <person name="Bonometti L."/>
            <person name="Westerberg I."/>
            <person name="Brannstrom I.O."/>
            <person name="Guillou S."/>
            <person name="Cros-Aarteil S."/>
            <person name="Calhoun S."/>
            <person name="Haridas S."/>
            <person name="Kuo A."/>
            <person name="Pangilinan J."/>
            <person name="Riley R."/>
            <person name="Labutti K."/>
            <person name="Andreopoulos B."/>
            <person name="Lipzen A."/>
            <person name="Chen C."/>
            <person name="Yanf M."/>
            <person name="Daum C."/>
            <person name="Ng V."/>
            <person name="Clum A."/>
            <person name="Steindorff A."/>
            <person name="Ohm R."/>
            <person name="Martin F."/>
            <person name="Silar P."/>
            <person name="Natvig D."/>
            <person name="Lalanne C."/>
            <person name="Gautier V."/>
            <person name="Ament-Velasquez S.L."/>
            <person name="Kruys A."/>
            <person name="Hutchinson M.I."/>
            <person name="Powell A.J."/>
            <person name="Barry K."/>
            <person name="Miller A.N."/>
            <person name="Grigoriev I.V."/>
            <person name="Debuchy R."/>
            <person name="Gladieux P."/>
            <person name="Thoren M.H."/>
            <person name="Johannesson H."/>
        </authorList>
    </citation>
    <scope>NUCLEOTIDE SEQUENCE</scope>
    <source>
        <strain evidence="2">CBS 333.67</strain>
    </source>
</reference>
<evidence type="ECO:0000313" key="2">
    <source>
        <dbReference type="EMBL" id="KAK3309069.1"/>
    </source>
</evidence>
<comment type="caution">
    <text evidence="2">The sequence shown here is derived from an EMBL/GenBank/DDBJ whole genome shotgun (WGS) entry which is preliminary data.</text>
</comment>
<protein>
    <submittedName>
        <fullName evidence="2">Uncharacterized protein</fullName>
    </submittedName>
</protein>
<organism evidence="2 3">
    <name type="scientific">Chaetomium strumarium</name>
    <dbReference type="NCBI Taxonomy" id="1170767"/>
    <lineage>
        <taxon>Eukaryota</taxon>
        <taxon>Fungi</taxon>
        <taxon>Dikarya</taxon>
        <taxon>Ascomycota</taxon>
        <taxon>Pezizomycotina</taxon>
        <taxon>Sordariomycetes</taxon>
        <taxon>Sordariomycetidae</taxon>
        <taxon>Sordariales</taxon>
        <taxon>Chaetomiaceae</taxon>
        <taxon>Chaetomium</taxon>
    </lineage>
</organism>
<feature type="compositionally biased region" description="Polar residues" evidence="1">
    <location>
        <begin position="659"/>
        <end position="668"/>
    </location>
</feature>
<evidence type="ECO:0000313" key="3">
    <source>
        <dbReference type="Proteomes" id="UP001273166"/>
    </source>
</evidence>
<dbReference type="GeneID" id="87884997"/>
<feature type="region of interest" description="Disordered" evidence="1">
    <location>
        <begin position="610"/>
        <end position="675"/>
    </location>
</feature>
<proteinExistence type="predicted"/>
<evidence type="ECO:0000256" key="1">
    <source>
        <dbReference type="SAM" id="MobiDB-lite"/>
    </source>
</evidence>
<accession>A0AAJ0GZM7</accession>
<reference evidence="2" key="1">
    <citation type="journal article" date="2023" name="Mol. Phylogenet. Evol.">
        <title>Genome-scale phylogeny and comparative genomics of the fungal order Sordariales.</title>
        <authorList>
            <person name="Hensen N."/>
            <person name="Bonometti L."/>
            <person name="Westerberg I."/>
            <person name="Brannstrom I.O."/>
            <person name="Guillou S."/>
            <person name="Cros-Aarteil S."/>
            <person name="Calhoun S."/>
            <person name="Haridas S."/>
            <person name="Kuo A."/>
            <person name="Mondo S."/>
            <person name="Pangilinan J."/>
            <person name="Riley R."/>
            <person name="LaButti K."/>
            <person name="Andreopoulos B."/>
            <person name="Lipzen A."/>
            <person name="Chen C."/>
            <person name="Yan M."/>
            <person name="Daum C."/>
            <person name="Ng V."/>
            <person name="Clum A."/>
            <person name="Steindorff A."/>
            <person name="Ohm R.A."/>
            <person name="Martin F."/>
            <person name="Silar P."/>
            <person name="Natvig D.O."/>
            <person name="Lalanne C."/>
            <person name="Gautier V."/>
            <person name="Ament-Velasquez S.L."/>
            <person name="Kruys A."/>
            <person name="Hutchinson M.I."/>
            <person name="Powell A.J."/>
            <person name="Barry K."/>
            <person name="Miller A.N."/>
            <person name="Grigoriev I.V."/>
            <person name="Debuchy R."/>
            <person name="Gladieux P."/>
            <person name="Hiltunen Thoren M."/>
            <person name="Johannesson H."/>
        </authorList>
    </citation>
    <scope>NUCLEOTIDE SEQUENCE</scope>
    <source>
        <strain evidence="2">CBS 333.67</strain>
    </source>
</reference>
<name>A0AAJ0GZM7_9PEZI</name>
<dbReference type="RefSeq" id="XP_062724849.1">
    <property type="nucleotide sequence ID" value="XM_062866168.1"/>
</dbReference>
<dbReference type="Proteomes" id="UP001273166">
    <property type="component" value="Unassembled WGS sequence"/>
</dbReference>
<dbReference type="EMBL" id="JAUDZG010000002">
    <property type="protein sequence ID" value="KAK3309069.1"/>
    <property type="molecule type" value="Genomic_DNA"/>
</dbReference>
<feature type="compositionally biased region" description="Low complexity" evidence="1">
    <location>
        <begin position="646"/>
        <end position="658"/>
    </location>
</feature>
<gene>
    <name evidence="2" type="ORF">B0T15DRAFT_483533</name>
</gene>
<sequence>MSAYATVLTLGPTLSAVQGGEEEEEGDDPEITLDSINNSKTINFSTHANYTRWAPREAFRELVQNWNGSATSCYKGRNGEGTIDITNRSATLQPWHLDLGGTSKADDDQQAGPHGEGLKLALLVLMRGMQNHGFRCRSGGFNWKFNFTTRGRLVARLHHQSRRLSQRTLLPFGSNPQLDVYPVKQKDFEAWTKAALFLQDARDGAIGLCLRESVPTRSASITNRPLRFGYNFAFGHTNRERQSVASANEEARAILGIWSKALEAKPDLVSELSAVLNTTEPEYADIAEAKRFMKFETARKWYYCSEDKNKNRRLDHIIQGLGCEGVQLADSYCAILRRHNLIRTAEEEEHRRFTTAPPVAAAELETAFAKSVRRLLRACVHACSKTNGIAIQFVQAGQLHLQLFYSEAERLFRVHERWLSIGGAIEELGLPDNLLDVDAVFHTVKRLFADALEQLPCEVFVEDGSRTAEWRRKLEVSCAEQRLLNYLRVENLDVKEIWSNGQLLLSWKVDPRLDFGTSVEIQCHSASRCLHLRDRLLTAEDGAFCFTEPAKLSPAFLITLMCMTSRDGNDLEQRTLEDDLEAGEEYFFVLLMPADPDSFVALSSVTDMAHRASTPSRERSRPPSQVFRHGPRTSAPGGWPSELLSPRRSGSPDGSSADTSDLISNGTVSIGGVSPHPTVAVTAPALATATVPAGSFTLGPRLCTLDVFKIDKERWYEARNAENVQAVIGILAGEKSLPEETKKRPRIE</sequence>
<keyword evidence="3" id="KW-1185">Reference proteome</keyword>
<dbReference type="AlphaFoldDB" id="A0AAJ0GZM7"/>